<evidence type="ECO:0000256" key="4">
    <source>
        <dbReference type="ARBA" id="ARBA00022723"/>
    </source>
</evidence>
<evidence type="ECO:0000256" key="1">
    <source>
        <dbReference type="ARBA" id="ARBA00000900"/>
    </source>
</evidence>
<feature type="compositionally biased region" description="Basic and acidic residues" evidence="9">
    <location>
        <begin position="102"/>
        <end position="117"/>
    </location>
</feature>
<feature type="domain" description="RING-type" evidence="10">
    <location>
        <begin position="177"/>
        <end position="217"/>
    </location>
</feature>
<dbReference type="PANTHER" id="PTHR46463:SF86">
    <property type="entry name" value="RING-TYPE DOMAIN-CONTAINING PROTEIN"/>
    <property type="match status" value="1"/>
</dbReference>
<dbReference type="AlphaFoldDB" id="A0A9Q0J986"/>
<evidence type="ECO:0000256" key="9">
    <source>
        <dbReference type="SAM" id="MobiDB-lite"/>
    </source>
</evidence>
<evidence type="ECO:0000313" key="12">
    <source>
        <dbReference type="Proteomes" id="UP001141552"/>
    </source>
</evidence>
<dbReference type="GO" id="GO:0061630">
    <property type="term" value="F:ubiquitin protein ligase activity"/>
    <property type="evidence" value="ECO:0007669"/>
    <property type="project" value="UniProtKB-EC"/>
</dbReference>
<evidence type="ECO:0000256" key="5">
    <source>
        <dbReference type="ARBA" id="ARBA00022771"/>
    </source>
</evidence>
<dbReference type="CDD" id="cd23116">
    <property type="entry name" value="RING-H2_AIRP1-like"/>
    <property type="match status" value="1"/>
</dbReference>
<keyword evidence="6" id="KW-0833">Ubl conjugation pathway</keyword>
<evidence type="ECO:0000256" key="3">
    <source>
        <dbReference type="ARBA" id="ARBA00022679"/>
    </source>
</evidence>
<dbReference type="InterPro" id="IPR013083">
    <property type="entry name" value="Znf_RING/FYVE/PHD"/>
</dbReference>
<keyword evidence="12" id="KW-1185">Reference proteome</keyword>
<dbReference type="OrthoDB" id="8062037at2759"/>
<dbReference type="EMBL" id="JAKUCV010005019">
    <property type="protein sequence ID" value="KAJ4833098.1"/>
    <property type="molecule type" value="Genomic_DNA"/>
</dbReference>
<evidence type="ECO:0000259" key="10">
    <source>
        <dbReference type="PROSITE" id="PS50089"/>
    </source>
</evidence>
<sequence length="233" mass="25990">MGSVCCCLHAQDLEDYVNTESFVYRNCVCLRCFLQNFLHLYSSIFQRGEVQSLPSSIQGAASVTSSASLDNSLSDMYRSPPRPLPYDADPRYFRLQRDGLVSRREKGSSHSHEESEPLRGNTDADSDSLDVEDKWNASGCEDGSKEQRGRSSLRLSSAKGALAIGYVYSSSEEEDVCPTCLEEYTPENPKIMTNCSHHFHLGCIYEWKERSDSCPVCGKGNKEKCVELVGIVL</sequence>
<keyword evidence="3" id="KW-0808">Transferase</keyword>
<dbReference type="Gene3D" id="3.30.40.10">
    <property type="entry name" value="Zinc/RING finger domain, C3HC4 (zinc finger)"/>
    <property type="match status" value="1"/>
</dbReference>
<evidence type="ECO:0000256" key="6">
    <source>
        <dbReference type="ARBA" id="ARBA00022786"/>
    </source>
</evidence>
<protein>
    <recommendedName>
        <fullName evidence="2">RING-type E3 ubiquitin transferase</fullName>
        <ecNumber evidence="2">2.3.2.27</ecNumber>
    </recommendedName>
</protein>
<dbReference type="EC" id="2.3.2.27" evidence="2"/>
<dbReference type="PANTHER" id="PTHR46463">
    <property type="entry name" value="ZINC FINGER, RING/FYVE/PHD-TYPE"/>
    <property type="match status" value="1"/>
</dbReference>
<dbReference type="InterPro" id="IPR001841">
    <property type="entry name" value="Znf_RING"/>
</dbReference>
<dbReference type="GO" id="GO:0008270">
    <property type="term" value="F:zinc ion binding"/>
    <property type="evidence" value="ECO:0007669"/>
    <property type="project" value="UniProtKB-KW"/>
</dbReference>
<dbReference type="PROSITE" id="PS50089">
    <property type="entry name" value="ZF_RING_2"/>
    <property type="match status" value="1"/>
</dbReference>
<proteinExistence type="predicted"/>
<comment type="catalytic activity">
    <reaction evidence="1">
        <text>S-ubiquitinyl-[E2 ubiquitin-conjugating enzyme]-L-cysteine + [acceptor protein]-L-lysine = [E2 ubiquitin-conjugating enzyme]-L-cysteine + N(6)-ubiquitinyl-[acceptor protein]-L-lysine.</text>
        <dbReference type="EC" id="2.3.2.27"/>
    </reaction>
</comment>
<dbReference type="SUPFAM" id="SSF57850">
    <property type="entry name" value="RING/U-box"/>
    <property type="match status" value="1"/>
</dbReference>
<evidence type="ECO:0000313" key="11">
    <source>
        <dbReference type="EMBL" id="KAJ4833098.1"/>
    </source>
</evidence>
<accession>A0A9Q0J986</accession>
<dbReference type="Proteomes" id="UP001141552">
    <property type="component" value="Unassembled WGS sequence"/>
</dbReference>
<keyword evidence="4" id="KW-0479">Metal-binding</keyword>
<dbReference type="SMART" id="SM00184">
    <property type="entry name" value="RING"/>
    <property type="match status" value="1"/>
</dbReference>
<gene>
    <name evidence="11" type="ORF">Tsubulata_001081</name>
</gene>
<comment type="caution">
    <text evidence="11">The sequence shown here is derived from an EMBL/GenBank/DDBJ whole genome shotgun (WGS) entry which is preliminary data.</text>
</comment>
<feature type="region of interest" description="Disordered" evidence="9">
    <location>
        <begin position="102"/>
        <end position="152"/>
    </location>
</feature>
<reference evidence="11" key="2">
    <citation type="journal article" date="2023" name="Plants (Basel)">
        <title>Annotation of the Turnera subulata (Passifloraceae) Draft Genome Reveals the S-Locus Evolved after the Divergence of Turneroideae from Passifloroideae in a Stepwise Manner.</title>
        <authorList>
            <person name="Henning P.M."/>
            <person name="Roalson E.H."/>
            <person name="Mir W."/>
            <person name="McCubbin A.G."/>
            <person name="Shore J.S."/>
        </authorList>
    </citation>
    <scope>NUCLEOTIDE SEQUENCE</scope>
    <source>
        <strain evidence="11">F60SS</strain>
    </source>
</reference>
<name>A0A9Q0J986_9ROSI</name>
<keyword evidence="5 8" id="KW-0863">Zinc-finger</keyword>
<dbReference type="Pfam" id="PF13639">
    <property type="entry name" value="zf-RING_2"/>
    <property type="match status" value="1"/>
</dbReference>
<evidence type="ECO:0000256" key="7">
    <source>
        <dbReference type="ARBA" id="ARBA00022833"/>
    </source>
</evidence>
<evidence type="ECO:0000256" key="8">
    <source>
        <dbReference type="PROSITE-ProRule" id="PRU00175"/>
    </source>
</evidence>
<keyword evidence="7" id="KW-0862">Zinc</keyword>
<organism evidence="11 12">
    <name type="scientific">Turnera subulata</name>
    <dbReference type="NCBI Taxonomy" id="218843"/>
    <lineage>
        <taxon>Eukaryota</taxon>
        <taxon>Viridiplantae</taxon>
        <taxon>Streptophyta</taxon>
        <taxon>Embryophyta</taxon>
        <taxon>Tracheophyta</taxon>
        <taxon>Spermatophyta</taxon>
        <taxon>Magnoliopsida</taxon>
        <taxon>eudicotyledons</taxon>
        <taxon>Gunneridae</taxon>
        <taxon>Pentapetalae</taxon>
        <taxon>rosids</taxon>
        <taxon>fabids</taxon>
        <taxon>Malpighiales</taxon>
        <taxon>Passifloraceae</taxon>
        <taxon>Turnera</taxon>
    </lineage>
</organism>
<evidence type="ECO:0000256" key="2">
    <source>
        <dbReference type="ARBA" id="ARBA00012483"/>
    </source>
</evidence>
<reference evidence="11" key="1">
    <citation type="submission" date="2022-02" db="EMBL/GenBank/DDBJ databases">
        <authorList>
            <person name="Henning P.M."/>
            <person name="McCubbin A.G."/>
            <person name="Shore J.S."/>
        </authorList>
    </citation>
    <scope>NUCLEOTIDE SEQUENCE</scope>
    <source>
        <strain evidence="11">F60SS</strain>
        <tissue evidence="11">Leaves</tissue>
    </source>
</reference>